<feature type="region of interest" description="Disordered" evidence="6">
    <location>
        <begin position="310"/>
        <end position="405"/>
    </location>
</feature>
<sequence length="405" mass="44795">MPESDRPAGTPPPSPAQPGWGAVKEHILANKITFGMFCTRLLTLFFTLNYFLPIFLTHSSQCYSKALMANAATSALRLHQRIPRVQFNRAFLGTIFLEDSAHYVLYSLIFIFGQPLTMALVPCVLFALRLSLEQAVQSPRIPDGVRTLTHKAIALVSSLAPNPKARIRMDNYVKGENVETEDTLETIPIQGLPADCTWMKIKPGTKLRNVIGYAKKDLATKGLILISGHGNAVTKAISLGEIVKRGNRALVQYTQIAFKVFEEHWDPKSEDLDPLKVVREVPQIFIVLSKEPVPDLDLEPQRELRQFLDFNSKAGNSYKPPKKRGNRHAAERLGVTNPKKPQGGGQFNAPKPRNGPRPNPKPESTPNPKANRHTGNDSVRHSKPEAAALNTDAIVGKENKPEGTS</sequence>
<evidence type="ECO:0000256" key="1">
    <source>
        <dbReference type="ARBA" id="ARBA00004141"/>
    </source>
</evidence>
<dbReference type="GO" id="GO:0016020">
    <property type="term" value="C:membrane"/>
    <property type="evidence" value="ECO:0007669"/>
    <property type="project" value="UniProtKB-SubCell"/>
</dbReference>
<evidence type="ECO:0000256" key="6">
    <source>
        <dbReference type="SAM" id="MobiDB-lite"/>
    </source>
</evidence>
<evidence type="ECO:0000256" key="3">
    <source>
        <dbReference type="ARBA" id="ARBA00022692"/>
    </source>
</evidence>
<reference evidence="9 10" key="1">
    <citation type="journal article" date="2018" name="Nat. Ecol. Evol.">
        <title>Genomic signatures of mitonuclear coevolution across populations of Tigriopus californicus.</title>
        <authorList>
            <person name="Barreto F.S."/>
            <person name="Watson E.T."/>
            <person name="Lima T.G."/>
            <person name="Willett C.S."/>
            <person name="Edmands S."/>
            <person name="Li W."/>
            <person name="Burton R.S."/>
        </authorList>
    </citation>
    <scope>NUCLEOTIDE SEQUENCE [LARGE SCALE GENOMIC DNA]</scope>
    <source>
        <strain evidence="9 10">San Diego</strain>
    </source>
</reference>
<dbReference type="InterPro" id="IPR036882">
    <property type="entry name" value="Alba-like_dom_sf"/>
</dbReference>
<comment type="caution">
    <text evidence="9">The sequence shown here is derived from an EMBL/GenBank/DDBJ whole genome shotgun (WGS) entry which is preliminary data.</text>
</comment>
<gene>
    <name evidence="9" type="ORF">TCAL_00467</name>
</gene>
<dbReference type="PANTHER" id="PTHR12703:SF4">
    <property type="entry name" value="TRANSMEMBRANE PROTEIN 33"/>
    <property type="match status" value="1"/>
</dbReference>
<dbReference type="GO" id="GO:0005783">
    <property type="term" value="C:endoplasmic reticulum"/>
    <property type="evidence" value="ECO:0007669"/>
    <property type="project" value="TreeGrafter"/>
</dbReference>
<organism evidence="9 10">
    <name type="scientific">Tigriopus californicus</name>
    <name type="common">Marine copepod</name>
    <dbReference type="NCBI Taxonomy" id="6832"/>
    <lineage>
        <taxon>Eukaryota</taxon>
        <taxon>Metazoa</taxon>
        <taxon>Ecdysozoa</taxon>
        <taxon>Arthropoda</taxon>
        <taxon>Crustacea</taxon>
        <taxon>Multicrustacea</taxon>
        <taxon>Hexanauplia</taxon>
        <taxon>Copepoda</taxon>
        <taxon>Harpacticoida</taxon>
        <taxon>Harpacticidae</taxon>
        <taxon>Tigriopus</taxon>
    </lineage>
</organism>
<evidence type="ECO:0000313" key="9">
    <source>
        <dbReference type="EMBL" id="TRY62638.1"/>
    </source>
</evidence>
<dbReference type="Pfam" id="PF03661">
    <property type="entry name" value="TMEM33_Pom33"/>
    <property type="match status" value="1"/>
</dbReference>
<dbReference type="STRING" id="6832.A0A553NB37"/>
<feature type="transmembrane region" description="Helical" evidence="7">
    <location>
        <begin position="103"/>
        <end position="128"/>
    </location>
</feature>
<dbReference type="AlphaFoldDB" id="A0A553NB37"/>
<dbReference type="GO" id="GO:0071786">
    <property type="term" value="P:endoplasmic reticulum tubular network organization"/>
    <property type="evidence" value="ECO:0007669"/>
    <property type="project" value="TreeGrafter"/>
</dbReference>
<dbReference type="PANTHER" id="PTHR12703">
    <property type="entry name" value="TRANSMEMBRANE PROTEIN 33"/>
    <property type="match status" value="1"/>
</dbReference>
<keyword evidence="4 7" id="KW-1133">Transmembrane helix</keyword>
<dbReference type="InterPro" id="IPR051645">
    <property type="entry name" value="PER33/POM33_regulator"/>
</dbReference>
<feature type="transmembrane region" description="Helical" evidence="7">
    <location>
        <begin position="34"/>
        <end position="56"/>
    </location>
</feature>
<feature type="compositionally biased region" description="Basic and acidic residues" evidence="6">
    <location>
        <begin position="374"/>
        <end position="384"/>
    </location>
</feature>
<evidence type="ECO:0000256" key="5">
    <source>
        <dbReference type="ARBA" id="ARBA00023136"/>
    </source>
</evidence>
<feature type="compositionally biased region" description="Basic and acidic residues" evidence="6">
    <location>
        <begin position="395"/>
        <end position="405"/>
    </location>
</feature>
<evidence type="ECO:0000259" key="8">
    <source>
        <dbReference type="Pfam" id="PF01918"/>
    </source>
</evidence>
<name>A0A553NB37_TIGCA</name>
<proteinExistence type="inferred from homology"/>
<dbReference type="InterPro" id="IPR005344">
    <property type="entry name" value="TMEM33/Pom33"/>
</dbReference>
<feature type="compositionally biased region" description="Pro residues" evidence="6">
    <location>
        <begin position="353"/>
        <end position="365"/>
    </location>
</feature>
<evidence type="ECO:0000313" key="10">
    <source>
        <dbReference type="Proteomes" id="UP000318571"/>
    </source>
</evidence>
<dbReference type="Proteomes" id="UP000318571">
    <property type="component" value="Chromosome 10"/>
</dbReference>
<evidence type="ECO:0000256" key="2">
    <source>
        <dbReference type="ARBA" id="ARBA00007322"/>
    </source>
</evidence>
<evidence type="ECO:0000256" key="4">
    <source>
        <dbReference type="ARBA" id="ARBA00022989"/>
    </source>
</evidence>
<comment type="similarity">
    <text evidence="2">Belongs to the PER33/POM33 family.</text>
</comment>
<dbReference type="Gene3D" id="3.30.110.20">
    <property type="entry name" value="Alba-like domain"/>
    <property type="match status" value="1"/>
</dbReference>
<dbReference type="EMBL" id="VCGU01000458">
    <property type="protein sequence ID" value="TRY62638.1"/>
    <property type="molecule type" value="Genomic_DNA"/>
</dbReference>
<accession>A0A553NB37</accession>
<dbReference type="SUPFAM" id="SSF82704">
    <property type="entry name" value="AlbA-like"/>
    <property type="match status" value="1"/>
</dbReference>
<dbReference type="GO" id="GO:0061024">
    <property type="term" value="P:membrane organization"/>
    <property type="evidence" value="ECO:0007669"/>
    <property type="project" value="TreeGrafter"/>
</dbReference>
<dbReference type="InterPro" id="IPR002775">
    <property type="entry name" value="DNA/RNA-bd_Alba-like"/>
</dbReference>
<keyword evidence="10" id="KW-1185">Reference proteome</keyword>
<keyword evidence="5 7" id="KW-0472">Membrane</keyword>
<feature type="domain" description="DNA/RNA-binding protein Alba-like" evidence="8">
    <location>
        <begin position="198"/>
        <end position="257"/>
    </location>
</feature>
<dbReference type="Pfam" id="PF01918">
    <property type="entry name" value="Alba"/>
    <property type="match status" value="1"/>
</dbReference>
<evidence type="ECO:0000256" key="7">
    <source>
        <dbReference type="SAM" id="Phobius"/>
    </source>
</evidence>
<protein>
    <recommendedName>
        <fullName evidence="8">DNA/RNA-binding protein Alba-like domain-containing protein</fullName>
    </recommendedName>
</protein>
<comment type="subcellular location">
    <subcellularLocation>
        <location evidence="1">Membrane</location>
        <topology evidence="1">Multi-pass membrane protein</topology>
    </subcellularLocation>
</comment>
<keyword evidence="3 7" id="KW-0812">Transmembrane</keyword>
<dbReference type="GO" id="GO:0003676">
    <property type="term" value="F:nucleic acid binding"/>
    <property type="evidence" value="ECO:0007669"/>
    <property type="project" value="InterPro"/>
</dbReference>